<dbReference type="PROSITE" id="PS50294">
    <property type="entry name" value="WD_REPEATS_REGION"/>
    <property type="match status" value="1"/>
</dbReference>
<sequence length="1605" mass="170881">MHVQKSIRGSGRRRKDREAEPYPVATREDGQASFGDSPFGTAKKTSCQPGTPVAMSPAFDKFENGLDTRRSGGVPMTDGPFVDDPGTPFQGIERERIQACTGLAAAFLDLEGHFHMRSTRASELGEEQLRLFTRFQRQELRSRARRPERKGASSASSYSKGVEDSGKWRGNVSGCPRTGGRKSSPGSETRTHQEDESDGGDFHDATEAYETPREASARSPVGQAASSPHSQARPFRDVTDSSDDEERSCISLPAETEEASAATQSRSRKHSESQDSQGATHELRVRRSSSDQARIVRQCSFTTAVDASPSSALKDGSAGGRFARRSPSGSAQVGGPPTAGMEPCSRRASERQRDSTRSGVQEPSHTLETPRGEFLSAFDTARLRFRQQSFPDSLAATTKQGNEAAQPGTLPRQETQLEDSSLPAVPDRVANTEAAAAASGDSASVAGGREDASGIPDGELRHCDYAEPLSASSCATSAACASVAPSGEMSRAFSLGTLAGSARTFRSAALRGSYPSKRGGSPWMTRSITAFKRLGGGRQCSGESTASATTKQSAAVSSSRSGTTAEEKTAAVSAGQRPGGRCTQSAGADYAGLQPFPAVLKRNANKGGKHQPPPSEVWCVRALETGDRAALWAIAISPAGDWLAAAGQTGVISLWAVPPPSRVSAASSRASQVPDRGGERRGRTEPAWPGSLCEAGGQRPAMQRDGESRRGPTGEAAQTEMASHGAGFAPEKADADNERDGGTPGEGQDAGKRSPHVSPDTAVPLLEQETGRNEASEAVLRDASLPPGVSASTASSDRSPSSCPSSSLSRPRHQEDGDRRAVSAPERAGECSPAPGAGCPFERSQLSPQTLFATGGGNSNGLRTERRTRSDGDSQTRRGPAHPSRRVPTPDGVGGQLVAGVEEESPAEDWGAQSDEVRASSRSCREDSEAGREQREEANPAHSAPWFVSDRPNLCLTGHSAAIIQLVWAPTAKVALLLSSSLDKTVRLWRPAKQPEAVAVLRCRDWPTSVAFHPAFKNVVFTGCLDATVQVWRLFPVPPSSRSRPPRDERGRREHGDERRRPERGKLLWEARVVEYLKVTELVTAISISPNGSVLAVGFRNGTIAFYDAQTLKFRNELDCKNRKGKFSKGRKVTSLEWHTSGLALCVTTNDSRVRIFRATDLFCAAKFKGHMNEQIMLRANYTNEGTGLVCGSENGWLCYWNVEDPRTSILDSIEQRLRKNVLSSKLPLPATKRRPTNANFVGIKAFAELLTCSLVAPASFATSLVSRIAVHPLGSTAAKQPASHHRTLQNLTFRFDAGVRSRLRGFKSGTRGQQSEARGSLDRRPLAPLGENAAPGSDLYSAAGSLPSQEFSLPRESRCFQSSPFVSDASGPVGDESKQVALDKQGSGPRTMFKALCLPTPRRVSPPGGTPPGSQMHTLAADSSASSSELCNDERGGSVLSPGRLRPSQQSSGLSVSPNLRGTGDSQGSAAIRDGSGRLLCGASDTATSPAVSSTPPRLSQLSSKDLRLKSDSSPSSVVSAPVWAVDDAGGASTVDDRRAKNAEESERYFRVEDELHVSLPPAVYEAECRQRSSSGSRPLVLVAGSHHGKLRIFVNFGAELRHL</sequence>
<name>A0A0F7UDF1_NEOCL</name>
<feature type="region of interest" description="Disordered" evidence="4">
    <location>
        <begin position="397"/>
        <end position="456"/>
    </location>
</feature>
<evidence type="ECO:0000256" key="1">
    <source>
        <dbReference type="ARBA" id="ARBA00022574"/>
    </source>
</evidence>
<feature type="compositionally biased region" description="Low complexity" evidence="4">
    <location>
        <begin position="662"/>
        <end position="674"/>
    </location>
</feature>
<dbReference type="InterPro" id="IPR024977">
    <property type="entry name" value="Apc4-like_WD40_dom"/>
</dbReference>
<feature type="compositionally biased region" description="Basic and acidic residues" evidence="4">
    <location>
        <begin position="16"/>
        <end position="30"/>
    </location>
</feature>
<feature type="compositionally biased region" description="Polar residues" evidence="4">
    <location>
        <begin position="357"/>
        <end position="367"/>
    </location>
</feature>
<feature type="compositionally biased region" description="Polar residues" evidence="4">
    <location>
        <begin position="1486"/>
        <end position="1498"/>
    </location>
</feature>
<feature type="repeat" description="WD" evidence="3">
    <location>
        <begin position="956"/>
        <end position="989"/>
    </location>
</feature>
<evidence type="ECO:0000259" key="5">
    <source>
        <dbReference type="Pfam" id="PF12894"/>
    </source>
</evidence>
<feature type="compositionally biased region" description="Basic and acidic residues" evidence="4">
    <location>
        <begin position="915"/>
        <end position="939"/>
    </location>
</feature>
<evidence type="ECO:0000256" key="4">
    <source>
        <dbReference type="SAM" id="MobiDB-lite"/>
    </source>
</evidence>
<feature type="region of interest" description="Disordered" evidence="4">
    <location>
        <begin position="1305"/>
        <end position="1348"/>
    </location>
</feature>
<dbReference type="PROSITE" id="PS50082">
    <property type="entry name" value="WD_REPEATS_2"/>
    <property type="match status" value="1"/>
</dbReference>
<feature type="compositionally biased region" description="Low complexity" evidence="4">
    <location>
        <begin position="434"/>
        <end position="447"/>
    </location>
</feature>
<feature type="compositionally biased region" description="Polar residues" evidence="4">
    <location>
        <begin position="299"/>
        <end position="311"/>
    </location>
</feature>
<feature type="compositionally biased region" description="Polar residues" evidence="4">
    <location>
        <begin position="1448"/>
        <end position="1470"/>
    </location>
</feature>
<feature type="compositionally biased region" description="Basic and acidic residues" evidence="4">
    <location>
        <begin position="812"/>
        <end position="821"/>
    </location>
</feature>
<proteinExistence type="predicted"/>
<feature type="compositionally biased region" description="Basic and acidic residues" evidence="4">
    <location>
        <begin position="702"/>
        <end position="712"/>
    </location>
</feature>
<accession>A0A0F7UDF1</accession>
<dbReference type="PANTHER" id="PTHR14221:SF0">
    <property type="entry name" value="WD REPEAT-CONTAINING PROTEIN 44"/>
    <property type="match status" value="1"/>
</dbReference>
<feature type="domain" description="Anaphase-promoting complex subunit 4-like WD40" evidence="5">
    <location>
        <begin position="1076"/>
        <end position="1123"/>
    </location>
</feature>
<dbReference type="EMBL" id="LN714482">
    <property type="protein sequence ID" value="CEL66645.1"/>
    <property type="molecule type" value="Genomic_DNA"/>
</dbReference>
<dbReference type="SMART" id="SM00320">
    <property type="entry name" value="WD40"/>
    <property type="match status" value="6"/>
</dbReference>
<feature type="compositionally biased region" description="Basic and acidic residues" evidence="4">
    <location>
        <begin position="863"/>
        <end position="876"/>
    </location>
</feature>
<keyword evidence="1 3" id="KW-0853">WD repeat</keyword>
<feature type="region of interest" description="Disordered" evidence="4">
    <location>
        <begin position="1"/>
        <end position="85"/>
    </location>
</feature>
<feature type="region of interest" description="Disordered" evidence="4">
    <location>
        <begin position="1363"/>
        <end position="1516"/>
    </location>
</feature>
<evidence type="ECO:0000256" key="2">
    <source>
        <dbReference type="ARBA" id="ARBA00022737"/>
    </source>
</evidence>
<feature type="region of interest" description="Disordered" evidence="4">
    <location>
        <begin position="661"/>
        <end position="944"/>
    </location>
</feature>
<feature type="compositionally biased region" description="Basic and acidic residues" evidence="4">
    <location>
        <begin position="1045"/>
        <end position="1061"/>
    </location>
</feature>
<dbReference type="Gene3D" id="2.130.10.10">
    <property type="entry name" value="YVTN repeat-like/Quinoprotein amine dehydrogenase"/>
    <property type="match status" value="1"/>
</dbReference>
<dbReference type="Pfam" id="PF12894">
    <property type="entry name" value="ANAPC4_WD40"/>
    <property type="match status" value="1"/>
</dbReference>
<feature type="region of interest" description="Disordered" evidence="4">
    <location>
        <begin position="536"/>
        <end position="588"/>
    </location>
</feature>
<feature type="region of interest" description="Disordered" evidence="4">
    <location>
        <begin position="140"/>
        <end position="373"/>
    </location>
</feature>
<keyword evidence="2" id="KW-0677">Repeat</keyword>
<dbReference type="InterPro" id="IPR001680">
    <property type="entry name" value="WD40_rpt"/>
</dbReference>
<feature type="compositionally biased region" description="Basic and acidic residues" evidence="4">
    <location>
        <begin position="344"/>
        <end position="356"/>
    </location>
</feature>
<evidence type="ECO:0000256" key="3">
    <source>
        <dbReference type="PROSITE-ProRule" id="PRU00221"/>
    </source>
</evidence>
<feature type="region of interest" description="Disordered" evidence="4">
    <location>
        <begin position="1039"/>
        <end position="1061"/>
    </location>
</feature>
<gene>
    <name evidence="6" type="ORF">BN1204_024560</name>
</gene>
<dbReference type="InterPro" id="IPR040324">
    <property type="entry name" value="WDR44/Dgr2"/>
</dbReference>
<feature type="compositionally biased region" description="Low complexity" evidence="4">
    <location>
        <begin position="790"/>
        <end position="809"/>
    </location>
</feature>
<dbReference type="SUPFAM" id="SSF50978">
    <property type="entry name" value="WD40 repeat-like"/>
    <property type="match status" value="1"/>
</dbReference>
<feature type="compositionally biased region" description="Low complexity" evidence="4">
    <location>
        <begin position="544"/>
        <end position="559"/>
    </location>
</feature>
<dbReference type="InterPro" id="IPR036322">
    <property type="entry name" value="WD40_repeat_dom_sf"/>
</dbReference>
<dbReference type="PANTHER" id="PTHR14221">
    <property type="entry name" value="WD REPEAT DOMAIN 44"/>
    <property type="match status" value="1"/>
</dbReference>
<feature type="compositionally biased region" description="Basic and acidic residues" evidence="4">
    <location>
        <begin position="731"/>
        <end position="741"/>
    </location>
</feature>
<evidence type="ECO:0000313" key="6">
    <source>
        <dbReference type="EMBL" id="CEL66645.1"/>
    </source>
</evidence>
<feature type="compositionally biased region" description="Basic and acidic residues" evidence="4">
    <location>
        <begin position="60"/>
        <end position="70"/>
    </location>
</feature>
<dbReference type="InterPro" id="IPR015943">
    <property type="entry name" value="WD40/YVTN_repeat-like_dom_sf"/>
</dbReference>
<protein>
    <submittedName>
        <fullName evidence="6">WD domain, G-beta repeat-containing protein</fullName>
    </submittedName>
</protein>
<organism evidence="6">
    <name type="scientific">Neospora caninum (strain Liverpool)</name>
    <dbReference type="NCBI Taxonomy" id="572307"/>
    <lineage>
        <taxon>Eukaryota</taxon>
        <taxon>Sar</taxon>
        <taxon>Alveolata</taxon>
        <taxon>Apicomplexa</taxon>
        <taxon>Conoidasida</taxon>
        <taxon>Coccidia</taxon>
        <taxon>Eucoccidiorida</taxon>
        <taxon>Eimeriorina</taxon>
        <taxon>Sarcocystidae</taxon>
        <taxon>Neospora</taxon>
    </lineage>
</organism>
<dbReference type="Pfam" id="PF00400">
    <property type="entry name" value="WD40"/>
    <property type="match status" value="3"/>
</dbReference>
<reference evidence="6" key="1">
    <citation type="journal article" date="2015" name="PLoS ONE">
        <title>Comprehensive Evaluation of Toxoplasma gondii VEG and Neospora caninum LIV Genomes with Tachyzoite Stage Transcriptome and Proteome Defines Novel Transcript Features.</title>
        <authorList>
            <person name="Ramaprasad A."/>
            <person name="Mourier T."/>
            <person name="Naeem R."/>
            <person name="Malas T.B."/>
            <person name="Moussa E."/>
            <person name="Panigrahi A."/>
            <person name="Vermont S.J."/>
            <person name="Otto T.D."/>
            <person name="Wastling J."/>
            <person name="Pain A."/>
        </authorList>
    </citation>
    <scope>NUCLEOTIDE SEQUENCE</scope>
    <source>
        <strain evidence="6">Liverpool</strain>
    </source>
</reference>
<feature type="compositionally biased region" description="Basic and acidic residues" evidence="4">
    <location>
        <begin position="189"/>
        <end position="216"/>
    </location>
</feature>